<keyword evidence="4 5" id="KW-0472">Membrane</keyword>
<dbReference type="KEGG" id="jda:BW727_100238"/>
<keyword evidence="3 5" id="KW-1133">Transmembrane helix</keyword>
<feature type="transmembrane region" description="Helical" evidence="5">
    <location>
        <begin position="165"/>
        <end position="184"/>
    </location>
</feature>
<evidence type="ECO:0000313" key="7">
    <source>
        <dbReference type="EMBL" id="AQS52646.1"/>
    </source>
</evidence>
<dbReference type="GO" id="GO:0016020">
    <property type="term" value="C:membrane"/>
    <property type="evidence" value="ECO:0007669"/>
    <property type="project" value="UniProtKB-SubCell"/>
</dbReference>
<evidence type="ECO:0000256" key="2">
    <source>
        <dbReference type="ARBA" id="ARBA00022692"/>
    </source>
</evidence>
<dbReference type="PANTHER" id="PTHR37422:SF13">
    <property type="entry name" value="LIPOPOLYSACCHARIDE BIOSYNTHESIS PROTEIN PA4999-RELATED"/>
    <property type="match status" value="1"/>
</dbReference>
<evidence type="ECO:0000256" key="5">
    <source>
        <dbReference type="SAM" id="Phobius"/>
    </source>
</evidence>
<feature type="transmembrane region" description="Helical" evidence="5">
    <location>
        <begin position="111"/>
        <end position="129"/>
    </location>
</feature>
<comment type="subcellular location">
    <subcellularLocation>
        <location evidence="1">Membrane</location>
        <topology evidence="1">Multi-pass membrane protein</topology>
    </subcellularLocation>
</comment>
<gene>
    <name evidence="7" type="ORF">BW727_100238</name>
</gene>
<feature type="transmembrane region" description="Helical" evidence="5">
    <location>
        <begin position="30"/>
        <end position="49"/>
    </location>
</feature>
<evidence type="ECO:0000259" key="6">
    <source>
        <dbReference type="Pfam" id="PF04932"/>
    </source>
</evidence>
<reference evidence="7 8" key="1">
    <citation type="journal article" date="2014" name="Int. J. Syst. Evol. Microbiol.">
        <title>Jeotgalibaca dankookensis gen. nov., sp. nov., a member of the family Carnobacteriaceae, isolated from seujeot (Korean traditional food).</title>
        <authorList>
            <person name="Lee D.G."/>
            <person name="Trujillo M.E."/>
            <person name="Kang H."/>
            <person name="Ahn T.Y."/>
        </authorList>
    </citation>
    <scope>NUCLEOTIDE SEQUENCE [LARGE SCALE GENOMIC DNA]</scope>
    <source>
        <strain evidence="7 8">EX-07</strain>
    </source>
</reference>
<feature type="transmembrane region" description="Helical" evidence="5">
    <location>
        <begin position="191"/>
        <end position="207"/>
    </location>
</feature>
<feature type="transmembrane region" description="Helical" evidence="5">
    <location>
        <begin position="7"/>
        <end position="24"/>
    </location>
</feature>
<dbReference type="Pfam" id="PF04932">
    <property type="entry name" value="Wzy_C"/>
    <property type="match status" value="1"/>
</dbReference>
<organism evidence="7 8">
    <name type="scientific">Jeotgalibaca dankookensis</name>
    <dbReference type="NCBI Taxonomy" id="708126"/>
    <lineage>
        <taxon>Bacteria</taxon>
        <taxon>Bacillati</taxon>
        <taxon>Bacillota</taxon>
        <taxon>Bacilli</taxon>
        <taxon>Lactobacillales</taxon>
        <taxon>Carnobacteriaceae</taxon>
        <taxon>Jeotgalibaca</taxon>
    </lineage>
</organism>
<feature type="transmembrane region" description="Helical" evidence="5">
    <location>
        <begin position="213"/>
        <end position="230"/>
    </location>
</feature>
<keyword evidence="2 5" id="KW-0812">Transmembrane</keyword>
<keyword evidence="8" id="KW-1185">Reference proteome</keyword>
<dbReference type="EMBL" id="CP019728">
    <property type="protein sequence ID" value="AQS52646.1"/>
    <property type="molecule type" value="Genomic_DNA"/>
</dbReference>
<proteinExistence type="predicted"/>
<feature type="transmembrane region" description="Helical" evidence="5">
    <location>
        <begin position="393"/>
        <end position="410"/>
    </location>
</feature>
<accession>A0A1S6IM90</accession>
<dbReference type="RefSeq" id="WP_062468055.1">
    <property type="nucleotide sequence ID" value="NZ_BBYN01000005.1"/>
</dbReference>
<evidence type="ECO:0000313" key="8">
    <source>
        <dbReference type="Proteomes" id="UP000188993"/>
    </source>
</evidence>
<dbReference type="PANTHER" id="PTHR37422">
    <property type="entry name" value="TEICHURONIC ACID BIOSYNTHESIS PROTEIN TUAE"/>
    <property type="match status" value="1"/>
</dbReference>
<feature type="transmembrane region" description="Helical" evidence="5">
    <location>
        <begin position="82"/>
        <end position="99"/>
    </location>
</feature>
<feature type="transmembrane region" description="Helical" evidence="5">
    <location>
        <begin position="367"/>
        <end position="387"/>
    </location>
</feature>
<name>A0A1S6IM90_9LACT</name>
<dbReference type="Proteomes" id="UP000188993">
    <property type="component" value="Chromosome"/>
</dbReference>
<evidence type="ECO:0000256" key="4">
    <source>
        <dbReference type="ARBA" id="ARBA00023136"/>
    </source>
</evidence>
<protein>
    <recommendedName>
        <fullName evidence="6">O-antigen ligase-related domain-containing protein</fullName>
    </recommendedName>
</protein>
<sequence>MGKKSDYFFSIIGIVLAINIYVFAIDNIQFSYLLFFVLLLNILFLLVVLKRIKFGNEIFIPVSFSIYALLSLIFSYDFTRTFRYSLFVVVFLSIYVILSRVNVWHDAFLKALLFGSIIIVFGTYLSFIFPELYREIIFPFFTSENQIVMDGLIRMGAHTGFTNQTAPNAFLISVGIALLFSRLYSKIDSKLVTKLFFVLYLLALSMTLKRSFILANVGSVLVLTYLYYRAESNKISVLVKILVGTVGLVSILFMISPFIPTIQDTVARFGLTEAGIDSSGRDWIYKLGLRMFLLSPIFGHGMDSVPVFYANNYGVFELQQMHNIYIQMLAEVGMFITLIVLFLFAINYRVAYKMVKESLKKDDKKATYVLSSSLYIQTFWLIYGFFGNPLTEHTYLLIYLLFSSITLFYFKNSKKEILN</sequence>
<dbReference type="OrthoDB" id="2068524at2"/>
<evidence type="ECO:0000256" key="3">
    <source>
        <dbReference type="ARBA" id="ARBA00022989"/>
    </source>
</evidence>
<dbReference type="STRING" id="708126.BW727_100238"/>
<dbReference type="InterPro" id="IPR007016">
    <property type="entry name" value="O-antigen_ligase-rel_domated"/>
</dbReference>
<dbReference type="InterPro" id="IPR051533">
    <property type="entry name" value="WaaL-like"/>
</dbReference>
<feature type="transmembrane region" description="Helical" evidence="5">
    <location>
        <begin position="58"/>
        <end position="76"/>
    </location>
</feature>
<dbReference type="AlphaFoldDB" id="A0A1S6IM90"/>
<evidence type="ECO:0000256" key="1">
    <source>
        <dbReference type="ARBA" id="ARBA00004141"/>
    </source>
</evidence>
<feature type="domain" description="O-antigen ligase-related" evidence="6">
    <location>
        <begin position="195"/>
        <end position="340"/>
    </location>
</feature>
<feature type="transmembrane region" description="Helical" evidence="5">
    <location>
        <begin position="237"/>
        <end position="259"/>
    </location>
</feature>
<feature type="transmembrane region" description="Helical" evidence="5">
    <location>
        <begin position="324"/>
        <end position="346"/>
    </location>
</feature>